<dbReference type="EMBL" id="LVYU01000024">
    <property type="protein sequence ID" value="KZB02830.1"/>
    <property type="molecule type" value="Genomic_DNA"/>
</dbReference>
<geneLocation type="plasmid" evidence="2">
    <name>unnamed1</name>
</geneLocation>
<protein>
    <submittedName>
        <fullName evidence="3">Uncharacterized protein</fullName>
    </submittedName>
</protein>
<keyword evidence="1" id="KW-0614">Plasmid</keyword>
<evidence type="ECO:0000313" key="2">
    <source>
        <dbReference type="EMBL" id="API55302.1"/>
    </source>
</evidence>
<dbReference type="EMBL" id="CP016290">
    <property type="protein sequence ID" value="ANP91196.1"/>
    <property type="molecule type" value="Genomic_DNA"/>
</dbReference>
<dbReference type="Proteomes" id="UP000183050">
    <property type="component" value="Plasmid unnamed1"/>
</dbReference>
<evidence type="ECO:0000313" key="3">
    <source>
        <dbReference type="EMBL" id="KZB02830.1"/>
    </source>
</evidence>
<gene>
    <name evidence="3" type="ORF">A4A59_08125</name>
    <name evidence="1" type="ORF">BA011_35695</name>
    <name evidence="2" type="ORF">BMW22_27610</name>
</gene>
<dbReference type="EMBL" id="CP018229">
    <property type="protein sequence ID" value="API55302.1"/>
    <property type="molecule type" value="Genomic_DNA"/>
</dbReference>
<dbReference type="AlphaFoldDB" id="A0A154IS64"/>
<reference evidence="1 4" key="2">
    <citation type="submission" date="2016-06" db="EMBL/GenBank/DDBJ databases">
        <title>Microsymbionts genomes from the relict species Vavilovia formosa.</title>
        <authorList>
            <person name="Chirak E."/>
            <person name="Kimeklis A."/>
            <person name="Andronov E."/>
        </authorList>
    </citation>
    <scope>NUCLEOTIDE SEQUENCE [LARGE SCALE GENOMIC DNA]</scope>
    <source>
        <strain evidence="1 4">Vaf10</strain>
        <plasmid evidence="4">Plasmid unnamed3</plasmid>
        <plasmid evidence="1">unnamed3</plasmid>
    </source>
</reference>
<accession>A0A154IS64</accession>
<proteinExistence type="predicted"/>
<geneLocation type="plasmid" evidence="1 4">
    <name>unnamed3</name>
</geneLocation>
<dbReference type="Proteomes" id="UP000092691">
    <property type="component" value="Plasmid unnamed3"/>
</dbReference>
<name>A0A154IS64_RHILE</name>
<evidence type="ECO:0000313" key="1">
    <source>
        <dbReference type="EMBL" id="ANP91196.1"/>
    </source>
</evidence>
<reference evidence="2 5" key="3">
    <citation type="submission" date="2016-11" db="EMBL/GenBank/DDBJ databases">
        <title>Rhizobium leguminosarum bv. viciae strain Vaf12 isolated from Vavilovia formosa root nodules from Russia, Dagestan.</title>
        <authorList>
            <person name="Kimeklis A."/>
        </authorList>
    </citation>
    <scope>NUCLEOTIDE SEQUENCE [LARGE SCALE GENOMIC DNA]</scope>
    <source>
        <strain evidence="2 5">Vaf-108</strain>
        <plasmid evidence="5">Plasmid unnamed1</plasmid>
        <plasmid evidence="2">unnamed1</plasmid>
    </source>
</reference>
<sequence>MPSQVKRLRYFGRVKVKLKRTVAELSLNKTVLRGVSFVRARVITIQVAHGESLAEVTTTNGIVRLPRASPRHHQAGNR</sequence>
<evidence type="ECO:0000313" key="5">
    <source>
        <dbReference type="Proteomes" id="UP000183050"/>
    </source>
</evidence>
<evidence type="ECO:0000313" key="4">
    <source>
        <dbReference type="Proteomes" id="UP000092691"/>
    </source>
</evidence>
<reference evidence="3" key="1">
    <citation type="submission" date="2016-03" db="EMBL/GenBank/DDBJ databases">
        <title>Microsymbionts genomes from the relict species Vavilovia formosa.</title>
        <authorList>
            <person name="Chirak E."/>
            <person name="Kimeklis A."/>
            <person name="Kopat V."/>
            <person name="Andronov E."/>
        </authorList>
    </citation>
    <scope>NUCLEOTIDE SEQUENCE [LARGE SCALE GENOMIC DNA]</scope>
    <source>
        <strain evidence="3">Vaf12</strain>
    </source>
</reference>
<organism evidence="3">
    <name type="scientific">Rhizobium leguminosarum</name>
    <dbReference type="NCBI Taxonomy" id="384"/>
    <lineage>
        <taxon>Bacteria</taxon>
        <taxon>Pseudomonadati</taxon>
        <taxon>Pseudomonadota</taxon>
        <taxon>Alphaproteobacteria</taxon>
        <taxon>Hyphomicrobiales</taxon>
        <taxon>Rhizobiaceae</taxon>
        <taxon>Rhizobium/Agrobacterium group</taxon>
        <taxon>Rhizobium</taxon>
    </lineage>
</organism>